<dbReference type="PATRIC" id="fig|537010.4.peg.1160"/>
<evidence type="ECO:0000313" key="2">
    <source>
        <dbReference type="Proteomes" id="UP000004416"/>
    </source>
</evidence>
<dbReference type="Proteomes" id="UP000004416">
    <property type="component" value="Unassembled WGS sequence"/>
</dbReference>
<reference evidence="1 2" key="1">
    <citation type="submission" date="2011-08" db="EMBL/GenBank/DDBJ databases">
        <authorList>
            <person name="Weinstock G."/>
            <person name="Sodergren E."/>
            <person name="Clifton S."/>
            <person name="Fulton L."/>
            <person name="Fulton B."/>
            <person name="Courtney L."/>
            <person name="Fronick C."/>
            <person name="Harrison M."/>
            <person name="Strong C."/>
            <person name="Farmer C."/>
            <person name="Delahaunty K."/>
            <person name="Markovic C."/>
            <person name="Hall O."/>
            <person name="Minx P."/>
            <person name="Tomlinson C."/>
            <person name="Mitreva M."/>
            <person name="Hou S."/>
            <person name="Chen J."/>
            <person name="Wollam A."/>
            <person name="Pepin K.H."/>
            <person name="Johnson M."/>
            <person name="Bhonagiri V."/>
            <person name="Zhang X."/>
            <person name="Suruliraj S."/>
            <person name="Warren W."/>
            <person name="Chinwalla A."/>
            <person name="Mardis E.R."/>
            <person name="Wilson R.K."/>
        </authorList>
    </citation>
    <scope>NUCLEOTIDE SEQUENCE [LARGE SCALE GENOMIC DNA]</scope>
    <source>
        <strain evidence="1 2">DP7</strain>
    </source>
</reference>
<sequence length="43" mass="5099">MKVSGVLDLCKKSQAVLKAWLFEFPFYFLFQKARKVLELLYPC</sequence>
<dbReference type="HOGENOM" id="CLU_3232624_0_0_9"/>
<name>G9XJX4_DESHA</name>
<proteinExistence type="predicted"/>
<comment type="caution">
    <text evidence="1">The sequence shown here is derived from an EMBL/GenBank/DDBJ whole genome shotgun (WGS) entry which is preliminary data.</text>
</comment>
<dbReference type="AlphaFoldDB" id="G9XJX4"/>
<organism evidence="1 2">
    <name type="scientific">Desulfitobacterium hafniense DP7</name>
    <dbReference type="NCBI Taxonomy" id="537010"/>
    <lineage>
        <taxon>Bacteria</taxon>
        <taxon>Bacillati</taxon>
        <taxon>Bacillota</taxon>
        <taxon>Clostridia</taxon>
        <taxon>Eubacteriales</taxon>
        <taxon>Desulfitobacteriaceae</taxon>
        <taxon>Desulfitobacterium</taxon>
    </lineage>
</organism>
<protein>
    <submittedName>
        <fullName evidence="1">Uncharacterized protein</fullName>
    </submittedName>
</protein>
<accession>G9XJX4</accession>
<gene>
    <name evidence="1" type="ORF">HMPREF0322_01255</name>
</gene>
<dbReference type="EMBL" id="AFZX01000032">
    <property type="protein sequence ID" value="EHL07860.1"/>
    <property type="molecule type" value="Genomic_DNA"/>
</dbReference>
<evidence type="ECO:0000313" key="1">
    <source>
        <dbReference type="EMBL" id="EHL07860.1"/>
    </source>
</evidence>